<name>A0A9Q0XH56_9SAUR</name>
<dbReference type="GO" id="GO:0005739">
    <property type="term" value="C:mitochondrion"/>
    <property type="evidence" value="ECO:0007669"/>
    <property type="project" value="TreeGrafter"/>
</dbReference>
<dbReference type="InterPro" id="IPR019180">
    <property type="entry name" value="Oxidoreductase-like_N"/>
</dbReference>
<protein>
    <recommendedName>
        <fullName evidence="2">Oxidoreductase-like domain-containing protein</fullName>
    </recommendedName>
</protein>
<sequence>MMFLRGAVRGGRGLVGAPGSSMAAAGQECLCLYKPYYHGNGPPMSLLLDGSCHKKGVHRWKVPDRFGLFGCHIHADAKGDSSQNAASPTEQSSSSDEQALPSKDKEPLFDVAPTVAPPTNCCMSGCHNCVWIAYAEELMKYYQDGGDEALAAVEKHIEDENIKMFLKMEIRFRMKKD</sequence>
<dbReference type="EMBL" id="JAPFRF010000011">
    <property type="protein sequence ID" value="KAJ7315858.1"/>
    <property type="molecule type" value="Genomic_DNA"/>
</dbReference>
<evidence type="ECO:0000259" key="2">
    <source>
        <dbReference type="Pfam" id="PF09791"/>
    </source>
</evidence>
<gene>
    <name evidence="3" type="ORF">JRQ81_002020</name>
</gene>
<dbReference type="Pfam" id="PF09791">
    <property type="entry name" value="Oxidored-like"/>
    <property type="match status" value="1"/>
</dbReference>
<keyword evidence="4" id="KW-1185">Reference proteome</keyword>
<comment type="caution">
    <text evidence="3">The sequence shown here is derived from an EMBL/GenBank/DDBJ whole genome shotgun (WGS) entry which is preliminary data.</text>
</comment>
<reference evidence="3" key="1">
    <citation type="journal article" date="2023" name="DNA Res.">
        <title>Chromosome-level genome assembly of Phrynocephalus forsythii using third-generation DNA sequencing and Hi-C analysis.</title>
        <authorList>
            <person name="Qi Y."/>
            <person name="Zhao W."/>
            <person name="Zhao Y."/>
            <person name="Niu C."/>
            <person name="Cao S."/>
            <person name="Zhang Y."/>
        </authorList>
    </citation>
    <scope>NUCLEOTIDE SEQUENCE</scope>
    <source>
        <tissue evidence="3">Muscle</tissue>
    </source>
</reference>
<dbReference type="Proteomes" id="UP001142489">
    <property type="component" value="Unassembled WGS sequence"/>
</dbReference>
<accession>A0A9Q0XH56</accession>
<dbReference type="InterPro" id="IPR039251">
    <property type="entry name" value="OXLD1"/>
</dbReference>
<proteinExistence type="predicted"/>
<dbReference type="OrthoDB" id="10064411at2759"/>
<feature type="region of interest" description="Disordered" evidence="1">
    <location>
        <begin position="78"/>
        <end position="103"/>
    </location>
</feature>
<evidence type="ECO:0000256" key="1">
    <source>
        <dbReference type="SAM" id="MobiDB-lite"/>
    </source>
</evidence>
<dbReference type="PANTHER" id="PTHR21193">
    <property type="entry name" value="OXIDOREDUCTASE-LIKE DOMAIN-CONTAINING PROTEIN 1"/>
    <property type="match status" value="1"/>
</dbReference>
<evidence type="ECO:0000313" key="3">
    <source>
        <dbReference type="EMBL" id="KAJ7315858.1"/>
    </source>
</evidence>
<evidence type="ECO:0000313" key="4">
    <source>
        <dbReference type="Proteomes" id="UP001142489"/>
    </source>
</evidence>
<dbReference type="PANTHER" id="PTHR21193:SF3">
    <property type="entry name" value="OXIDOREDUCTASE-LIKE DOMAIN-CONTAINING PROTEIN 1"/>
    <property type="match status" value="1"/>
</dbReference>
<feature type="domain" description="Oxidoreductase-like" evidence="2">
    <location>
        <begin position="116"/>
        <end position="143"/>
    </location>
</feature>
<organism evidence="3 4">
    <name type="scientific">Phrynocephalus forsythii</name>
    <dbReference type="NCBI Taxonomy" id="171643"/>
    <lineage>
        <taxon>Eukaryota</taxon>
        <taxon>Metazoa</taxon>
        <taxon>Chordata</taxon>
        <taxon>Craniata</taxon>
        <taxon>Vertebrata</taxon>
        <taxon>Euteleostomi</taxon>
        <taxon>Lepidosauria</taxon>
        <taxon>Squamata</taxon>
        <taxon>Bifurcata</taxon>
        <taxon>Unidentata</taxon>
        <taxon>Episquamata</taxon>
        <taxon>Toxicofera</taxon>
        <taxon>Iguania</taxon>
        <taxon>Acrodonta</taxon>
        <taxon>Agamidae</taxon>
        <taxon>Agaminae</taxon>
        <taxon>Phrynocephalus</taxon>
    </lineage>
</organism>
<dbReference type="AlphaFoldDB" id="A0A9Q0XH56"/>
<feature type="compositionally biased region" description="Polar residues" evidence="1">
    <location>
        <begin position="80"/>
        <end position="97"/>
    </location>
</feature>